<protein>
    <recommendedName>
        <fullName evidence="3">DUF503 domain-containing protein</fullName>
    </recommendedName>
</protein>
<sequence length="96" mass="10926">MYVGALSVELYMPQCRTLKDKRQVVKSIIERTRSRFNVSVAEVDHQDLWQRSSLGIVSVSNSEYAVREMLTNVDRSIRSLGKAEVIESPIVIFTPP</sequence>
<accession>A0A1F2WJH5</accession>
<dbReference type="SUPFAM" id="SSF103007">
    <property type="entry name" value="Hypothetical protein TT1725"/>
    <property type="match status" value="1"/>
</dbReference>
<gene>
    <name evidence="1" type="ORF">A2Y75_11995</name>
</gene>
<name>A0A1F2WJH5_9ACTN</name>
<dbReference type="STRING" id="1797197.A2Y75_11995"/>
<proteinExistence type="predicted"/>
<dbReference type="InterPro" id="IPR036746">
    <property type="entry name" value="TT1725-like_sf"/>
</dbReference>
<dbReference type="AlphaFoldDB" id="A0A1F2WJH5"/>
<evidence type="ECO:0000313" key="2">
    <source>
        <dbReference type="Proteomes" id="UP000177876"/>
    </source>
</evidence>
<comment type="caution">
    <text evidence="1">The sequence shown here is derived from an EMBL/GenBank/DDBJ whole genome shotgun (WGS) entry which is preliminary data.</text>
</comment>
<dbReference type="InterPro" id="IPR007546">
    <property type="entry name" value="DUF503"/>
</dbReference>
<evidence type="ECO:0000313" key="1">
    <source>
        <dbReference type="EMBL" id="OFW56993.1"/>
    </source>
</evidence>
<evidence type="ECO:0008006" key="3">
    <source>
        <dbReference type="Google" id="ProtNLM"/>
    </source>
</evidence>
<dbReference type="PANTHER" id="PTHR36441:SF1">
    <property type="entry name" value="DUF503 DOMAIN-CONTAINING PROTEIN"/>
    <property type="match status" value="1"/>
</dbReference>
<dbReference type="PANTHER" id="PTHR36441">
    <property type="entry name" value="HYPOTHETICAL CYTOSOLIC PROTEIN"/>
    <property type="match status" value="1"/>
</dbReference>
<dbReference type="Gene3D" id="3.30.70.1120">
    <property type="entry name" value="TT1725-like"/>
    <property type="match status" value="1"/>
</dbReference>
<reference evidence="1 2" key="1">
    <citation type="journal article" date="2016" name="Nat. Commun.">
        <title>Thousands of microbial genomes shed light on interconnected biogeochemical processes in an aquifer system.</title>
        <authorList>
            <person name="Anantharaman K."/>
            <person name="Brown C.T."/>
            <person name="Hug L.A."/>
            <person name="Sharon I."/>
            <person name="Castelle C.J."/>
            <person name="Probst A.J."/>
            <person name="Thomas B.C."/>
            <person name="Singh A."/>
            <person name="Wilkins M.J."/>
            <person name="Karaoz U."/>
            <person name="Brodie E.L."/>
            <person name="Williams K.H."/>
            <person name="Hubbard S.S."/>
            <person name="Banfield J.F."/>
        </authorList>
    </citation>
    <scope>NUCLEOTIDE SEQUENCE [LARGE SCALE GENOMIC DNA]</scope>
</reference>
<organism evidence="1 2">
    <name type="scientific">Candidatus Solincola sediminis</name>
    <dbReference type="NCBI Taxonomy" id="1797199"/>
    <lineage>
        <taxon>Bacteria</taxon>
        <taxon>Bacillati</taxon>
        <taxon>Actinomycetota</taxon>
        <taxon>Candidatus Geothermincolia</taxon>
        <taxon>Candidatus Geothermincolales</taxon>
        <taxon>Candidatus Geothermincolaceae</taxon>
        <taxon>Candidatus Solincola</taxon>
    </lineage>
</organism>
<dbReference type="EMBL" id="MELK01000039">
    <property type="protein sequence ID" value="OFW56993.1"/>
    <property type="molecule type" value="Genomic_DNA"/>
</dbReference>
<dbReference type="Proteomes" id="UP000177876">
    <property type="component" value="Unassembled WGS sequence"/>
</dbReference>
<dbReference type="Pfam" id="PF04456">
    <property type="entry name" value="DUF503"/>
    <property type="match status" value="1"/>
</dbReference>